<protein>
    <submittedName>
        <fullName evidence="1">Uncharacterized protein</fullName>
    </submittedName>
</protein>
<accession>A0A1H9LZU0</accession>
<dbReference type="AlphaFoldDB" id="A0A1H9LZU0"/>
<dbReference type="OrthoDB" id="2959394at2"/>
<reference evidence="1 2" key="1">
    <citation type="submission" date="2016-10" db="EMBL/GenBank/DDBJ databases">
        <authorList>
            <person name="de Groot N.N."/>
        </authorList>
    </citation>
    <scope>NUCLEOTIDE SEQUENCE [LARGE SCALE GENOMIC DNA]</scope>
    <source>
        <strain evidence="1 2">CGMCC 1.7727</strain>
    </source>
</reference>
<keyword evidence="2" id="KW-1185">Reference proteome</keyword>
<organism evidence="1 2">
    <name type="scientific">Gracilibacillus ureilyticus</name>
    <dbReference type="NCBI Taxonomy" id="531814"/>
    <lineage>
        <taxon>Bacteria</taxon>
        <taxon>Bacillati</taxon>
        <taxon>Bacillota</taxon>
        <taxon>Bacilli</taxon>
        <taxon>Bacillales</taxon>
        <taxon>Bacillaceae</taxon>
        <taxon>Gracilibacillus</taxon>
    </lineage>
</organism>
<evidence type="ECO:0000313" key="2">
    <source>
        <dbReference type="Proteomes" id="UP000199687"/>
    </source>
</evidence>
<gene>
    <name evidence="1" type="ORF">SAMN04487944_101482</name>
</gene>
<dbReference type="RefSeq" id="WP_089738593.1">
    <property type="nucleotide sequence ID" value="NZ_FOGL01000001.1"/>
</dbReference>
<proteinExistence type="predicted"/>
<dbReference type="STRING" id="531814.SAMN04487944_101482"/>
<dbReference type="EMBL" id="FOGL01000001">
    <property type="protein sequence ID" value="SER16942.1"/>
    <property type="molecule type" value="Genomic_DNA"/>
</dbReference>
<name>A0A1H9LZU0_9BACI</name>
<dbReference type="Proteomes" id="UP000199687">
    <property type="component" value="Unassembled WGS sequence"/>
</dbReference>
<sequence>MRVLYTATAFFTIIALTLMINSNKSTEIMKYFPIDEEIQFSEASTSLSLLQQLSNDRYQIRWISSSKTTVPVYLRQDISLLYMDGKLKGIKGLWKENEQDIYLQADFEETDSSHFQTISFHHGEVHYPNDVIKSVQTMSHNNLYVIDSPYSPLEAFHTAESQLEKNWQETLNHATSQQLNFRWKEWIDRLKIDSQKYDLVPLTSLYVYNKKPIQGLSQEETDRVVGQLWEGLYREYILPISDTNRISQQIIPIILIDKNREHLYVLFNDQRDELKLLKQNIKAADQT</sequence>
<evidence type="ECO:0000313" key="1">
    <source>
        <dbReference type="EMBL" id="SER16942.1"/>
    </source>
</evidence>